<keyword evidence="14 20" id="KW-0175">Coiled coil</keyword>
<dbReference type="GO" id="GO:0007004">
    <property type="term" value="P:telomere maintenance via telomerase"/>
    <property type="evidence" value="ECO:0007669"/>
    <property type="project" value="TreeGrafter"/>
</dbReference>
<protein>
    <submittedName>
        <fullName evidence="22">RAD50 protein</fullName>
    </submittedName>
</protein>
<name>A0A7K6HZF9_9PASS</name>
<feature type="binding site" evidence="19">
    <location>
        <position position="690"/>
    </location>
    <ligand>
        <name>Zn(2+)</name>
        <dbReference type="ChEBI" id="CHEBI:29105"/>
    </ligand>
</feature>
<dbReference type="GO" id="GO:0070192">
    <property type="term" value="P:chromosome organization involved in meiotic cell cycle"/>
    <property type="evidence" value="ECO:0007669"/>
    <property type="project" value="TreeGrafter"/>
</dbReference>
<keyword evidence="17" id="KW-0469">Meiosis</keyword>
<dbReference type="InterPro" id="IPR038729">
    <property type="entry name" value="Rad50/SbcC_AAA"/>
</dbReference>
<evidence type="ECO:0000256" key="20">
    <source>
        <dbReference type="SAM" id="Coils"/>
    </source>
</evidence>
<evidence type="ECO:0000256" key="18">
    <source>
        <dbReference type="ARBA" id="ARBA00049360"/>
    </source>
</evidence>
<dbReference type="SUPFAM" id="SSF52540">
    <property type="entry name" value="P-loop containing nucleoside triphosphate hydrolases"/>
    <property type="match status" value="1"/>
</dbReference>
<dbReference type="GO" id="GO:0030870">
    <property type="term" value="C:Mre11 complex"/>
    <property type="evidence" value="ECO:0007669"/>
    <property type="project" value="InterPro"/>
</dbReference>
<feature type="coiled-coil region" evidence="20">
    <location>
        <begin position="641"/>
        <end position="668"/>
    </location>
</feature>
<evidence type="ECO:0000256" key="14">
    <source>
        <dbReference type="ARBA" id="ARBA00023054"/>
    </source>
</evidence>
<keyword evidence="5" id="KW-0158">Chromosome</keyword>
<dbReference type="GO" id="GO:0005524">
    <property type="term" value="F:ATP binding"/>
    <property type="evidence" value="ECO:0007669"/>
    <property type="project" value="UniProtKB-KW"/>
</dbReference>
<keyword evidence="13" id="KW-0779">Telomere</keyword>
<dbReference type="PROSITE" id="PS51131">
    <property type="entry name" value="ZN_HOOK"/>
    <property type="match status" value="1"/>
</dbReference>
<dbReference type="Proteomes" id="UP000521322">
    <property type="component" value="Unassembled WGS sequence"/>
</dbReference>
<feature type="coiled-coil region" evidence="20">
    <location>
        <begin position="718"/>
        <end position="821"/>
    </location>
</feature>
<keyword evidence="15" id="KW-0234">DNA repair</keyword>
<dbReference type="GO" id="GO:0000781">
    <property type="term" value="C:chromosome, telomeric region"/>
    <property type="evidence" value="ECO:0007669"/>
    <property type="project" value="UniProtKB-SubCell"/>
</dbReference>
<evidence type="ECO:0000256" key="5">
    <source>
        <dbReference type="ARBA" id="ARBA00022454"/>
    </source>
</evidence>
<keyword evidence="16" id="KW-0539">Nucleus</keyword>
<dbReference type="InterPro" id="IPR027417">
    <property type="entry name" value="P-loop_NTPase"/>
</dbReference>
<organism evidence="22 23">
    <name type="scientific">Dasyornis broadbenti</name>
    <name type="common">rufous bristle-bird</name>
    <dbReference type="NCBI Taxonomy" id="243059"/>
    <lineage>
        <taxon>Eukaryota</taxon>
        <taxon>Metazoa</taxon>
        <taxon>Chordata</taxon>
        <taxon>Craniata</taxon>
        <taxon>Vertebrata</taxon>
        <taxon>Euteleostomi</taxon>
        <taxon>Archelosauria</taxon>
        <taxon>Archosauria</taxon>
        <taxon>Dinosauria</taxon>
        <taxon>Saurischia</taxon>
        <taxon>Theropoda</taxon>
        <taxon>Coelurosauria</taxon>
        <taxon>Aves</taxon>
        <taxon>Neognathae</taxon>
        <taxon>Neoaves</taxon>
        <taxon>Telluraves</taxon>
        <taxon>Australaves</taxon>
        <taxon>Passeriformes</taxon>
        <taxon>Meliphagoidea</taxon>
        <taxon>Dasyornithidae</taxon>
        <taxon>Dasyornis</taxon>
    </lineage>
</organism>
<evidence type="ECO:0000256" key="13">
    <source>
        <dbReference type="ARBA" id="ARBA00022895"/>
    </source>
</evidence>
<keyword evidence="6 19" id="KW-0479">Metal-binding</keyword>
<feature type="binding site" evidence="19">
    <location>
        <position position="687"/>
    </location>
    <ligand>
        <name>Zn(2+)</name>
        <dbReference type="ChEBI" id="CHEBI:29105"/>
    </ligand>
</feature>
<dbReference type="InterPro" id="IPR004584">
    <property type="entry name" value="Rad50_eukaryotes"/>
</dbReference>
<feature type="domain" description="Zinc-hook" evidence="21">
    <location>
        <begin position="641"/>
        <end position="740"/>
    </location>
</feature>
<dbReference type="GO" id="GO:0000722">
    <property type="term" value="P:telomere maintenance via recombination"/>
    <property type="evidence" value="ECO:0007669"/>
    <property type="project" value="TreeGrafter"/>
</dbReference>
<evidence type="ECO:0000313" key="22">
    <source>
        <dbReference type="EMBL" id="NWV80867.1"/>
    </source>
</evidence>
<comment type="catalytic activity">
    <reaction evidence="18">
        <text>ATP + H2O = ADP + phosphate + H(+)</text>
        <dbReference type="Rhea" id="RHEA:13065"/>
        <dbReference type="ChEBI" id="CHEBI:15377"/>
        <dbReference type="ChEBI" id="CHEBI:15378"/>
        <dbReference type="ChEBI" id="CHEBI:30616"/>
        <dbReference type="ChEBI" id="CHEBI:43474"/>
        <dbReference type="ChEBI" id="CHEBI:456216"/>
    </reaction>
</comment>
<dbReference type="PANTHER" id="PTHR18867:SF12">
    <property type="entry name" value="DNA REPAIR PROTEIN RAD50"/>
    <property type="match status" value="1"/>
</dbReference>
<keyword evidence="23" id="KW-1185">Reference proteome</keyword>
<keyword evidence="8" id="KW-0227">DNA damage</keyword>
<dbReference type="GO" id="GO:0003691">
    <property type="term" value="F:double-stranded telomeric DNA binding"/>
    <property type="evidence" value="ECO:0007669"/>
    <property type="project" value="TreeGrafter"/>
</dbReference>
<evidence type="ECO:0000256" key="15">
    <source>
        <dbReference type="ARBA" id="ARBA00023204"/>
    </source>
</evidence>
<feature type="non-terminal residue" evidence="22">
    <location>
        <position position="1"/>
    </location>
</feature>
<dbReference type="GO" id="GO:0016887">
    <property type="term" value="F:ATP hydrolysis activity"/>
    <property type="evidence" value="ECO:0007669"/>
    <property type="project" value="InterPro"/>
</dbReference>
<dbReference type="EMBL" id="VZRN01004035">
    <property type="protein sequence ID" value="NWV80867.1"/>
    <property type="molecule type" value="Genomic_DNA"/>
</dbReference>
<evidence type="ECO:0000256" key="19">
    <source>
        <dbReference type="PROSITE-ProRule" id="PRU00471"/>
    </source>
</evidence>
<keyword evidence="12" id="KW-0460">Magnesium</keyword>
<comment type="subcellular location">
    <subcellularLocation>
        <location evidence="3">Chromosome</location>
        <location evidence="3">Telomere</location>
    </subcellularLocation>
    <subcellularLocation>
        <location evidence="2">Nucleus</location>
    </subcellularLocation>
</comment>
<evidence type="ECO:0000256" key="7">
    <source>
        <dbReference type="ARBA" id="ARBA00022741"/>
    </source>
</evidence>
<dbReference type="Pfam" id="PF13558">
    <property type="entry name" value="SbcC_Walker_B"/>
    <property type="match status" value="1"/>
</dbReference>
<dbReference type="GO" id="GO:0000794">
    <property type="term" value="C:condensed nuclear chromosome"/>
    <property type="evidence" value="ECO:0007669"/>
    <property type="project" value="TreeGrafter"/>
</dbReference>
<dbReference type="FunFam" id="3.40.50.300:FF:001037">
    <property type="entry name" value="DNA repair protein RAD50"/>
    <property type="match status" value="1"/>
</dbReference>
<dbReference type="PANTHER" id="PTHR18867">
    <property type="entry name" value="RAD50"/>
    <property type="match status" value="1"/>
</dbReference>
<evidence type="ECO:0000256" key="9">
    <source>
        <dbReference type="ARBA" id="ARBA00022801"/>
    </source>
</evidence>
<comment type="caution">
    <text evidence="22">The sequence shown here is derived from an EMBL/GenBank/DDBJ whole genome shotgun (WGS) entry which is preliminary data.</text>
</comment>
<evidence type="ECO:0000256" key="6">
    <source>
        <dbReference type="ARBA" id="ARBA00022723"/>
    </source>
</evidence>
<comment type="similarity">
    <text evidence="4">Belongs to the SMC family. RAD50 subfamily.</text>
</comment>
<dbReference type="InterPro" id="IPR013134">
    <property type="entry name" value="Zn_hook_RAD50"/>
</dbReference>
<dbReference type="Pfam" id="PF04423">
    <property type="entry name" value="Rad50_zn_hook"/>
    <property type="match status" value="1"/>
</dbReference>
<evidence type="ECO:0000256" key="12">
    <source>
        <dbReference type="ARBA" id="ARBA00022842"/>
    </source>
</evidence>
<keyword evidence="11" id="KW-0067">ATP-binding</keyword>
<dbReference type="FunFam" id="3.40.50.300:FF:001065">
    <property type="entry name" value="DNA repair protein RAD50 isoform X1"/>
    <property type="match status" value="1"/>
</dbReference>
<evidence type="ECO:0000256" key="3">
    <source>
        <dbReference type="ARBA" id="ARBA00004574"/>
    </source>
</evidence>
<evidence type="ECO:0000313" key="23">
    <source>
        <dbReference type="Proteomes" id="UP000521322"/>
    </source>
</evidence>
<proteinExistence type="inferred from homology"/>
<dbReference type="Gene3D" id="3.40.50.300">
    <property type="entry name" value="P-loop containing nucleotide triphosphate hydrolases"/>
    <property type="match status" value="2"/>
</dbReference>
<dbReference type="SUPFAM" id="SSF75712">
    <property type="entry name" value="Rad50 coiled-coil Zn hook"/>
    <property type="match status" value="1"/>
</dbReference>
<feature type="coiled-coil region" evidence="20">
    <location>
        <begin position="586"/>
        <end position="613"/>
    </location>
</feature>
<evidence type="ECO:0000256" key="8">
    <source>
        <dbReference type="ARBA" id="ARBA00022763"/>
    </source>
</evidence>
<comment type="cofactor">
    <cofactor evidence="1">
        <name>Zn(2+)</name>
        <dbReference type="ChEBI" id="CHEBI:29105"/>
    </cofactor>
</comment>
<dbReference type="Pfam" id="PF13476">
    <property type="entry name" value="AAA_23"/>
    <property type="match status" value="1"/>
</dbReference>
<keyword evidence="9" id="KW-0378">Hydrolase</keyword>
<evidence type="ECO:0000256" key="16">
    <source>
        <dbReference type="ARBA" id="ARBA00023242"/>
    </source>
</evidence>
<keyword evidence="10 19" id="KW-0862">Zinc</keyword>
<accession>A0A7K6HZF9</accession>
<evidence type="ECO:0000256" key="11">
    <source>
        <dbReference type="ARBA" id="ARBA00022840"/>
    </source>
</evidence>
<dbReference type="GO" id="GO:0006302">
    <property type="term" value="P:double-strand break repair"/>
    <property type="evidence" value="ECO:0007669"/>
    <property type="project" value="InterPro"/>
</dbReference>
<gene>
    <name evidence="22" type="primary">Rad50</name>
    <name evidence="22" type="ORF">DASBRO_R11324</name>
</gene>
<keyword evidence="7" id="KW-0547">Nucleotide-binding</keyword>
<evidence type="ECO:0000256" key="4">
    <source>
        <dbReference type="ARBA" id="ARBA00009439"/>
    </source>
</evidence>
<dbReference type="GO" id="GO:0046872">
    <property type="term" value="F:metal ion binding"/>
    <property type="evidence" value="ECO:0007669"/>
    <property type="project" value="UniProtKB-UniRule"/>
</dbReference>
<feature type="non-terminal residue" evidence="22">
    <location>
        <position position="1318"/>
    </location>
</feature>
<reference evidence="22 23" key="1">
    <citation type="submission" date="2019-09" db="EMBL/GenBank/DDBJ databases">
        <title>Bird 10,000 Genomes (B10K) Project - Family phase.</title>
        <authorList>
            <person name="Zhang G."/>
        </authorList>
    </citation>
    <scope>NUCLEOTIDE SEQUENCE [LARGE SCALE GENOMIC DNA]</scope>
    <source>
        <strain evidence="22">B10K-DU-029-49</strain>
        <tissue evidence="22">Liver</tissue>
    </source>
</reference>
<evidence type="ECO:0000256" key="10">
    <source>
        <dbReference type="ARBA" id="ARBA00022833"/>
    </source>
</evidence>
<dbReference type="GO" id="GO:0051880">
    <property type="term" value="F:G-quadruplex DNA binding"/>
    <property type="evidence" value="ECO:0007669"/>
    <property type="project" value="TreeGrafter"/>
</dbReference>
<evidence type="ECO:0000256" key="17">
    <source>
        <dbReference type="ARBA" id="ARBA00023254"/>
    </source>
</evidence>
<dbReference type="GO" id="GO:0043047">
    <property type="term" value="F:single-stranded telomeric DNA binding"/>
    <property type="evidence" value="ECO:0007669"/>
    <property type="project" value="TreeGrafter"/>
</dbReference>
<feature type="coiled-coil region" evidence="20">
    <location>
        <begin position="852"/>
        <end position="1076"/>
    </location>
</feature>
<evidence type="ECO:0000256" key="1">
    <source>
        <dbReference type="ARBA" id="ARBA00001947"/>
    </source>
</evidence>
<feature type="coiled-coil region" evidence="20">
    <location>
        <begin position="450"/>
        <end position="531"/>
    </location>
</feature>
<dbReference type="NCBIfam" id="TIGR00606">
    <property type="entry name" value="rad50"/>
    <property type="match status" value="1"/>
</dbReference>
<evidence type="ECO:0000256" key="2">
    <source>
        <dbReference type="ARBA" id="ARBA00004123"/>
    </source>
</evidence>
<sequence>MSRIEKMSILGVRSFGVEDKDKQIITFFNPLTILVGPNGAGKTTIIECLKYISTGDFPPGTKGKTFVHDPKVANETDVRAQIRLQFQDVNGELVAVQRSMICTQKGKTPDFKTLESVITRTKHGEKVSLSSKCAEIDREMISALGVSKAVLNNVIFCHQEESNWPLSEGKALKQKFDEIFSATRYIKALEALRQVRLKQTLKVKECQTELKYLKQNKEKAQEIQDHLSNREAQLAASKENVKSIESQLEPLKSSLAAVEENLTKVMRLDNDVKALESRKRQMEKDNQDLLQKMEKVFQGTDEQLRDRYQNHQRIVKEKEKRLLDCKRDLDRATKECQRYNSEKSELLIERGRLQLQADRHQEHLVTRDSLIQSLAAQLELDGFGRAPFTERHIASFLRLVKERQDRDTEAANRVMRDFAQKETMKQKQIDEIRDKKTGLERTIDLKSDIQNKKQEELKNVKCELQQLEGFSDRVSELDEEIGKTEHELEKAERNSNVETLEREVQTLQNEKVNLDKALRRLDQEMEQLNLHTTTITQMEMLKKDKVMFLTISQKEDQIRKVKSRHSEELTSLLGYFPNKKQLEDWLHGKNKKINQTRDTLASLNKRLASVESDKTYASNELKKKEAQLSHHEAKLFDVCGSQDFDSDLNKLQDEIEKSSKQRAVLAGATAVYSQFITQLTEESQSCCPVCQRVFQTEAELQDVISDLQSKLRLAPDKLKSTESELKRKEKKRDEMMSLKPLRQTVVELQDKEIPDLRNKIQNANRDLTGLKSEIEEQESLLQTALTEEEGAKARLQDITLMERYQTDIRDVERKLAQQEAKLLGVDLSRTVLQVSREKQEKKHLWDTVTGKIELKQKLKQDQQSQIQQLKSAVNELKAEKLQIVSSMQRRRQLEEQTVELTTEVQSLCREIKEAKEQVLPLDARLDKLQQEKEDLVNNRIASNKETQEKVNIINEKVRDIKKYVKEIENYIQQGKEDYKKQKESELDEVNSHLAACEKQKEKISKEMEMTRQDIDTQKIQERWLEDNLSWRKRNEELKEVENNIKQLMKEMGEMKVPQMKNEQKHLEEKIESLKRNHHVALGRQRGFEEEIVRFRKELREPQFKDADEKYRDMMIVMRTTELVNKDLDLYYKALDKAIMTFHSMKMEEINKIIRDLWRSIYRGQDIEYIEIRSDADENVSATDKRRNYNYRVVMVKGDTALDMRGRCSAGQKVLASLIIRLALAETFCLNCGILALDEPTTNLDRENIESLAHALVEIIKSRLQQRNFQLLVITHDEDFVELLGRSEYVETFYRIKKNIDQCSEIMKCSVSSLGSYVH</sequence>
<evidence type="ECO:0000259" key="21">
    <source>
        <dbReference type="PROSITE" id="PS51131"/>
    </source>
</evidence>
<feature type="coiled-coil region" evidence="20">
    <location>
        <begin position="203"/>
        <end position="349"/>
    </location>
</feature>